<organism evidence="1">
    <name type="scientific">Macrococcus psychrotolerans</name>
    <dbReference type="NCBI Taxonomy" id="3039389"/>
    <lineage>
        <taxon>Bacteria</taxon>
        <taxon>Bacillati</taxon>
        <taxon>Bacillota</taxon>
        <taxon>Bacilli</taxon>
        <taxon>Bacillales</taxon>
        <taxon>Staphylococcaceae</taxon>
        <taxon>Macrococcus</taxon>
    </lineage>
</organism>
<gene>
    <name evidence="1" type="ORF">KYI10_11710</name>
</gene>
<geneLocation type="plasmid" evidence="1">
    <name>p19Msa1047_11</name>
</geneLocation>
<proteinExistence type="predicted"/>
<dbReference type="EMBL" id="CP079956">
    <property type="protein sequence ID" value="QYA34058.1"/>
    <property type="molecule type" value="Genomic_DNA"/>
</dbReference>
<keyword evidence="1" id="KW-0614">Plasmid</keyword>
<sequence>MFSKRIDTNNKGLMYFFKKNGTKDDIKKEQLNNILNGAKDLLKENKSVKYRSLHPVFSYIKIFTDLIQNKSASNILKYGRDNILYKNEYFNIVDAYLEPLLTLQNKVLYDKDSYENNVYMPKELLISNARSPIITTIWNSERIIDNIKSIGDGIIIDTYITRKNSFIEDSTNHRAIYLYPMGVTYVYNGNHSIFSGMNKGEGHFHVEKIIDMSELYSKYHFDGKYLINKETNEREEIFFEIGVLIEIGRLLINHPEVFPVEVRKHLQ</sequence>
<dbReference type="AlphaFoldDB" id="A0AAT9PAJ3"/>
<dbReference type="Pfam" id="PF20457">
    <property type="entry name" value="DUF6710"/>
    <property type="match status" value="1"/>
</dbReference>
<name>A0AAT9PAJ3_9STAP</name>
<reference evidence="1" key="1">
    <citation type="submission" date="2024-06" db="EMBL/GenBank/DDBJ databases">
        <title>Prevalence and characterization of methicillin-resistant Macrococcus spp. in food producing animals and meat in Switzerland in 2019.</title>
        <authorList>
            <person name="Keller J.E."/>
            <person name="Schwendener S."/>
            <person name="Neuenschwander J."/>
            <person name="Overesch G."/>
            <person name="Perreten V."/>
        </authorList>
    </citation>
    <scope>NUCLEOTIDE SEQUENCE</scope>
    <source>
        <strain evidence="1">19Msa1099</strain>
        <plasmid evidence="1">p19Msa1047_11</plasmid>
    </source>
</reference>
<evidence type="ECO:0000313" key="1">
    <source>
        <dbReference type="EMBL" id="QYA34058.1"/>
    </source>
</evidence>
<protein>
    <submittedName>
        <fullName evidence="1">DUF6710 family protein</fullName>
    </submittedName>
</protein>
<accession>A0AAT9PAJ3</accession>
<dbReference type="InterPro" id="IPR046556">
    <property type="entry name" value="DUF6710"/>
</dbReference>